<keyword evidence="4" id="KW-1185">Reference proteome</keyword>
<keyword evidence="1" id="KW-0472">Membrane</keyword>
<protein>
    <submittedName>
        <fullName evidence="3">Uncharacterized protein DUF3592</fullName>
    </submittedName>
</protein>
<evidence type="ECO:0000256" key="1">
    <source>
        <dbReference type="SAM" id="Phobius"/>
    </source>
</evidence>
<gene>
    <name evidence="3" type="ORF">DES51_10381</name>
</gene>
<dbReference type="InterPro" id="IPR021994">
    <property type="entry name" value="DUF3592"/>
</dbReference>
<organism evidence="3 4">
    <name type="scientific">Dielma fastidiosa</name>
    <dbReference type="NCBI Taxonomy" id="1034346"/>
    <lineage>
        <taxon>Bacteria</taxon>
        <taxon>Bacillati</taxon>
        <taxon>Bacillota</taxon>
        <taxon>Erysipelotrichia</taxon>
        <taxon>Erysipelotrichales</taxon>
        <taxon>Erysipelotrichaceae</taxon>
        <taxon>Dielma</taxon>
    </lineage>
</organism>
<dbReference type="Pfam" id="PF12158">
    <property type="entry name" value="DUF3592"/>
    <property type="match status" value="1"/>
</dbReference>
<accession>A0A318KRX7</accession>
<reference evidence="3 4" key="1">
    <citation type="submission" date="2018-05" db="EMBL/GenBank/DDBJ databases">
        <title>Genomic Encyclopedia of Type Strains, Phase IV (KMG-IV): sequencing the most valuable type-strain genomes for metagenomic binning, comparative biology and taxonomic classification.</title>
        <authorList>
            <person name="Goeker M."/>
        </authorList>
    </citation>
    <scope>NUCLEOTIDE SEQUENCE [LARGE SCALE GENOMIC DNA]</scope>
    <source>
        <strain evidence="3 4">JC118</strain>
    </source>
</reference>
<evidence type="ECO:0000313" key="4">
    <source>
        <dbReference type="Proteomes" id="UP000247612"/>
    </source>
</evidence>
<comment type="caution">
    <text evidence="3">The sequence shown here is derived from an EMBL/GenBank/DDBJ whole genome shotgun (WGS) entry which is preliminary data.</text>
</comment>
<dbReference type="AlphaFoldDB" id="A0A318KRX7"/>
<evidence type="ECO:0000259" key="2">
    <source>
        <dbReference type="Pfam" id="PF12158"/>
    </source>
</evidence>
<evidence type="ECO:0000313" key="3">
    <source>
        <dbReference type="EMBL" id="PXX80489.1"/>
    </source>
</evidence>
<proteinExistence type="predicted"/>
<dbReference type="EMBL" id="QJKH01000003">
    <property type="protein sequence ID" value="PXX80489.1"/>
    <property type="molecule type" value="Genomic_DNA"/>
</dbReference>
<dbReference type="OrthoDB" id="1623608at2"/>
<feature type="transmembrane region" description="Helical" evidence="1">
    <location>
        <begin position="6"/>
        <end position="25"/>
    </location>
</feature>
<dbReference type="RefSeq" id="WP_022938400.1">
    <property type="nucleotide sequence ID" value="NZ_CABKRQ010000005.1"/>
</dbReference>
<name>A0A318KRX7_9FIRM</name>
<feature type="domain" description="DUF3592" evidence="2">
    <location>
        <begin position="37"/>
        <end position="108"/>
    </location>
</feature>
<dbReference type="Proteomes" id="UP000247612">
    <property type="component" value="Unassembled WGS sequence"/>
</dbReference>
<feature type="transmembrane region" description="Helical" evidence="1">
    <location>
        <begin position="110"/>
        <end position="132"/>
    </location>
</feature>
<keyword evidence="1" id="KW-1133">Transmembrane helix</keyword>
<keyword evidence="1" id="KW-0812">Transmembrane</keyword>
<dbReference type="STRING" id="1034346.GCA_000313565_02096"/>
<sequence>MDTVFSILAVLLGIFCFYTGIKGLIKLANAKNYVSCEATVTDIDVTTSVSKGRRYTHYSPIVAYQVQNEHYEEKYDQSSSTCKYQVGDTIDIAYNPAKPADFIIDGDRSIIWNSLLMLAMGCLMFFVVIKIWM</sequence>